<dbReference type="PANTHER" id="PTHR11480:SF39">
    <property type="entry name" value="PROACTIVATOR POLYPEPTIDE-LIKE 1"/>
    <property type="match status" value="1"/>
</dbReference>
<feature type="disulfide bond" evidence="8">
    <location>
        <begin position="64"/>
        <end position="140"/>
    </location>
</feature>
<gene>
    <name evidence="11" type="ORF">HJG63_016026</name>
</gene>
<dbReference type="Pfam" id="PF05184">
    <property type="entry name" value="SapB_1"/>
    <property type="match status" value="2"/>
</dbReference>
<dbReference type="InterPro" id="IPR003119">
    <property type="entry name" value="SAP_A"/>
</dbReference>
<dbReference type="GO" id="GO:0060742">
    <property type="term" value="P:epithelial cell differentiation involved in prostate gland development"/>
    <property type="evidence" value="ECO:0007669"/>
    <property type="project" value="TreeGrafter"/>
</dbReference>
<feature type="domain" description="Saposin B-type" evidence="9">
    <location>
        <begin position="290"/>
        <end position="370"/>
    </location>
</feature>
<evidence type="ECO:0000313" key="11">
    <source>
        <dbReference type="EMBL" id="KAF6432190.1"/>
    </source>
</evidence>
<dbReference type="SMART" id="SM00741">
    <property type="entry name" value="SapB"/>
    <property type="match status" value="4"/>
</dbReference>
<dbReference type="PROSITE" id="PS51110">
    <property type="entry name" value="SAP_A"/>
    <property type="match status" value="2"/>
</dbReference>
<evidence type="ECO:0000256" key="6">
    <source>
        <dbReference type="ARBA" id="ARBA00023180"/>
    </source>
</evidence>
<feature type="signal peptide" evidence="7">
    <location>
        <begin position="1"/>
        <end position="17"/>
    </location>
</feature>
<feature type="domain" description="Saposin A-type" evidence="10">
    <location>
        <begin position="19"/>
        <end position="59"/>
    </location>
</feature>
<evidence type="ECO:0000256" key="7">
    <source>
        <dbReference type="PIRNR" id="PIRNR002431"/>
    </source>
</evidence>
<feature type="disulfide bond" evidence="8">
    <location>
        <begin position="428"/>
        <end position="439"/>
    </location>
</feature>
<organism evidence="11 12">
    <name type="scientific">Rousettus aegyptiacus</name>
    <name type="common">Egyptian fruit bat</name>
    <name type="synonym">Pteropus aegyptiacus</name>
    <dbReference type="NCBI Taxonomy" id="9407"/>
    <lineage>
        <taxon>Eukaryota</taxon>
        <taxon>Metazoa</taxon>
        <taxon>Chordata</taxon>
        <taxon>Craniata</taxon>
        <taxon>Vertebrata</taxon>
        <taxon>Euteleostomi</taxon>
        <taxon>Mammalia</taxon>
        <taxon>Eutheria</taxon>
        <taxon>Laurasiatheria</taxon>
        <taxon>Chiroptera</taxon>
        <taxon>Yinpterochiroptera</taxon>
        <taxon>Pteropodoidea</taxon>
        <taxon>Pteropodidae</taxon>
        <taxon>Rousettinae</taxon>
        <taxon>Rousettus</taxon>
    </lineage>
</organism>
<sequence length="521" mass="55778">MLRALLLLPSLLGAALASPVEGPQECAKGPAVWCQDLQAATRCGAVGHCRSAVWSQPSARSLPCDVCLDVVAAASNGLNPNATETDILALLTKTCEWLPSQDASAKCKGMVDTHSSAVLNMLREAPGSTPTQPCAALTLCQLRQRHPATLGPLPGDDASEVVAPFMANGPLSFHPTQMPEDAVCRDCVQLVTRLQDAVGSNVSSLAEVTMGKQCESLGPDLVFLCKNYILRFLAPAEQTLQLVLPEDTCRVGGFCEELKGPTPLAHGAAADGVPSLELVSPRKSEVQMQAGLTCEVCLQVIQELDQWLESNSTVAFISHTLERVCSVMPKTIEQQCVTLVDAYGPTLVQLVTRITPEKVCSTIRLCGSRRRARALHRAPETAPLSPLLDGASQGSFCNGCKRLLGVSARNLERKSTRRGIVRAFKGGCSILPLPYMMQCGRFVDEYEPVLMASLMELMDPLALCTKVGACHAPQSPLLGTDQCVMGPSFWCSSPEAAEMCQAMEHCHSHVWKTRVLPGAHA</sequence>
<dbReference type="InterPro" id="IPR021165">
    <property type="entry name" value="Saposin_chordata"/>
</dbReference>
<keyword evidence="3 7" id="KW-0732">Signal</keyword>
<feature type="disulfide bond" evidence="8">
    <location>
        <begin position="187"/>
        <end position="249"/>
    </location>
</feature>
<dbReference type="Proteomes" id="UP000593571">
    <property type="component" value="Unassembled WGS sequence"/>
</dbReference>
<evidence type="ECO:0000256" key="3">
    <source>
        <dbReference type="ARBA" id="ARBA00022729"/>
    </source>
</evidence>
<feature type="domain" description="Saposin A-type" evidence="10">
    <location>
        <begin position="476"/>
        <end position="516"/>
    </location>
</feature>
<protein>
    <submittedName>
        <fullName evidence="11">Prosaposin like 1</fullName>
    </submittedName>
</protein>
<dbReference type="InterPro" id="IPR011001">
    <property type="entry name" value="Saposin-like"/>
</dbReference>
<name>A0A7J8EA03_ROUAE</name>
<dbReference type="SMART" id="SM00162">
    <property type="entry name" value="SAPA"/>
    <property type="match status" value="2"/>
</dbReference>
<dbReference type="PIRSF" id="PIRSF002431">
    <property type="entry name" value="Saposin"/>
    <property type="match status" value="1"/>
</dbReference>
<feature type="disulfide bond" evidence="8">
    <location>
        <begin position="325"/>
        <end position="336"/>
    </location>
</feature>
<reference evidence="11 12" key="1">
    <citation type="journal article" date="2020" name="Nature">
        <title>Six reference-quality genomes reveal evolution of bat adaptations.</title>
        <authorList>
            <person name="Jebb D."/>
            <person name="Huang Z."/>
            <person name="Pippel M."/>
            <person name="Hughes G.M."/>
            <person name="Lavrichenko K."/>
            <person name="Devanna P."/>
            <person name="Winkler S."/>
            <person name="Jermiin L.S."/>
            <person name="Skirmuntt E.C."/>
            <person name="Katzourakis A."/>
            <person name="Burkitt-Gray L."/>
            <person name="Ray D.A."/>
            <person name="Sullivan K.A.M."/>
            <person name="Roscito J.G."/>
            <person name="Kirilenko B.M."/>
            <person name="Davalos L.M."/>
            <person name="Corthals A.P."/>
            <person name="Power M.L."/>
            <person name="Jones G."/>
            <person name="Ransome R.D."/>
            <person name="Dechmann D.K.N."/>
            <person name="Locatelli A.G."/>
            <person name="Puechmaille S.J."/>
            <person name="Fedrigo O."/>
            <person name="Jarvis E.D."/>
            <person name="Hiller M."/>
            <person name="Vernes S.C."/>
            <person name="Myers E.W."/>
            <person name="Teeling E.C."/>
        </authorList>
    </citation>
    <scope>NUCLEOTIDE SEQUENCE [LARGE SCALE GENOMIC DNA]</scope>
    <source>
        <strain evidence="11">MRouAeg1</strain>
        <tissue evidence="11">Muscle</tissue>
    </source>
</reference>
<dbReference type="Gene3D" id="1.10.225.10">
    <property type="entry name" value="Saposin-like"/>
    <property type="match status" value="4"/>
</dbReference>
<dbReference type="InterPro" id="IPR008138">
    <property type="entry name" value="SapB_2"/>
</dbReference>
<keyword evidence="4" id="KW-0677">Repeat</keyword>
<dbReference type="InterPro" id="IPR051428">
    <property type="entry name" value="Sphingo_Act-Surfact_Prot"/>
</dbReference>
<evidence type="ECO:0000259" key="10">
    <source>
        <dbReference type="PROSITE" id="PS51110"/>
    </source>
</evidence>
<evidence type="ECO:0000256" key="5">
    <source>
        <dbReference type="ARBA" id="ARBA00023157"/>
    </source>
</evidence>
<dbReference type="Pfam" id="PF02199">
    <property type="entry name" value="SapA"/>
    <property type="match status" value="2"/>
</dbReference>
<dbReference type="PROSITE" id="PS50015">
    <property type="entry name" value="SAP_B"/>
    <property type="match status" value="4"/>
</dbReference>
<dbReference type="InterPro" id="IPR007856">
    <property type="entry name" value="SapB_1"/>
</dbReference>
<feature type="disulfide bond" evidence="8">
    <location>
        <begin position="67"/>
        <end position="134"/>
    </location>
</feature>
<dbReference type="GO" id="GO:0016020">
    <property type="term" value="C:membrane"/>
    <property type="evidence" value="ECO:0007669"/>
    <property type="project" value="GOC"/>
</dbReference>
<feature type="domain" description="Saposin B-type" evidence="9">
    <location>
        <begin position="393"/>
        <end position="474"/>
    </location>
</feature>
<dbReference type="InterPro" id="IPR008139">
    <property type="entry name" value="SaposinB_dom"/>
</dbReference>
<evidence type="ECO:0000256" key="4">
    <source>
        <dbReference type="ARBA" id="ARBA00022737"/>
    </source>
</evidence>
<feature type="domain" description="Saposin B-type" evidence="9">
    <location>
        <begin position="60"/>
        <end position="144"/>
    </location>
</feature>
<proteinExistence type="predicted"/>
<keyword evidence="2" id="KW-0964">Secreted</keyword>
<feature type="disulfide bond" evidence="8">
    <location>
        <begin position="400"/>
        <end position="464"/>
    </location>
</feature>
<dbReference type="InterPro" id="IPR008373">
    <property type="entry name" value="Saposin"/>
</dbReference>
<evidence type="ECO:0000259" key="9">
    <source>
        <dbReference type="PROSITE" id="PS50015"/>
    </source>
</evidence>
<dbReference type="EMBL" id="JACASE010000010">
    <property type="protein sequence ID" value="KAF6432190.1"/>
    <property type="molecule type" value="Genomic_DNA"/>
</dbReference>
<evidence type="ECO:0000313" key="12">
    <source>
        <dbReference type="Proteomes" id="UP000593571"/>
    </source>
</evidence>
<evidence type="ECO:0000256" key="2">
    <source>
        <dbReference type="ARBA" id="ARBA00022525"/>
    </source>
</evidence>
<dbReference type="GO" id="GO:0006665">
    <property type="term" value="P:sphingolipid metabolic process"/>
    <property type="evidence" value="ECO:0007669"/>
    <property type="project" value="UniProtKB-UniRule"/>
</dbReference>
<feature type="disulfide bond" evidence="8">
    <location>
        <begin position="95"/>
        <end position="107"/>
    </location>
</feature>
<feature type="disulfide bond" evidence="8">
    <location>
        <begin position="184"/>
        <end position="255"/>
    </location>
</feature>
<dbReference type="GO" id="GO:0005576">
    <property type="term" value="C:extracellular region"/>
    <property type="evidence" value="ECO:0007669"/>
    <property type="project" value="UniProtKB-SubCell"/>
</dbReference>
<feature type="disulfide bond" evidence="8">
    <location>
        <begin position="214"/>
        <end position="225"/>
    </location>
</feature>
<dbReference type="PANTHER" id="PTHR11480">
    <property type="entry name" value="SAPOSIN-RELATED"/>
    <property type="match status" value="1"/>
</dbReference>
<dbReference type="Pfam" id="PF03489">
    <property type="entry name" value="SapB_2"/>
    <property type="match status" value="2"/>
</dbReference>
<evidence type="ECO:0000256" key="8">
    <source>
        <dbReference type="PIRSR" id="PIRSR002431-1"/>
    </source>
</evidence>
<dbReference type="SUPFAM" id="SSF47862">
    <property type="entry name" value="Saposin"/>
    <property type="match status" value="4"/>
</dbReference>
<accession>A0A7J8EA03</accession>
<evidence type="ECO:0000256" key="1">
    <source>
        <dbReference type="ARBA" id="ARBA00004613"/>
    </source>
</evidence>
<dbReference type="PRINTS" id="PR01797">
    <property type="entry name" value="SAPOSIN"/>
</dbReference>
<dbReference type="GO" id="GO:0060736">
    <property type="term" value="P:prostate gland growth"/>
    <property type="evidence" value="ECO:0007669"/>
    <property type="project" value="TreeGrafter"/>
</dbReference>
<keyword evidence="12" id="KW-1185">Reference proteome</keyword>
<keyword evidence="6" id="KW-0325">Glycoprotein</keyword>
<dbReference type="GO" id="GO:0007193">
    <property type="term" value="P:adenylate cyclase-inhibiting G protein-coupled receptor signaling pathway"/>
    <property type="evidence" value="ECO:0007669"/>
    <property type="project" value="UniProtKB-UniRule"/>
</dbReference>
<dbReference type="OrthoDB" id="69496at2759"/>
<feature type="disulfide bond" evidence="8">
    <location>
        <begin position="294"/>
        <end position="366"/>
    </location>
</feature>
<feature type="disulfide bond" evidence="8">
    <location>
        <begin position="397"/>
        <end position="470"/>
    </location>
</feature>
<dbReference type="GO" id="GO:0005764">
    <property type="term" value="C:lysosome"/>
    <property type="evidence" value="ECO:0007669"/>
    <property type="project" value="UniProtKB-UniRule"/>
</dbReference>
<feature type="disulfide bond" evidence="8">
    <location>
        <begin position="297"/>
        <end position="360"/>
    </location>
</feature>
<keyword evidence="5 8" id="KW-1015">Disulfide bond</keyword>
<comment type="subcellular location">
    <subcellularLocation>
        <location evidence="1">Secreted</location>
    </subcellularLocation>
</comment>
<dbReference type="GO" id="GO:0019216">
    <property type="term" value="P:regulation of lipid metabolic process"/>
    <property type="evidence" value="ECO:0007669"/>
    <property type="project" value="UniProtKB-UniRule"/>
</dbReference>
<feature type="chain" id="PRO_5029998759" evidence="7">
    <location>
        <begin position="18"/>
        <end position="521"/>
    </location>
</feature>
<dbReference type="FunFam" id="1.10.225.10:FF:000002">
    <property type="entry name" value="prosaposin isoform X2"/>
    <property type="match status" value="3"/>
</dbReference>
<comment type="caution">
    <text evidence="11">The sequence shown here is derived from an EMBL/GenBank/DDBJ whole genome shotgun (WGS) entry which is preliminary data.</text>
</comment>
<feature type="domain" description="Saposin B-type" evidence="9">
    <location>
        <begin position="180"/>
        <end position="259"/>
    </location>
</feature>
<dbReference type="AlphaFoldDB" id="A0A7J8EA03"/>